<dbReference type="STRING" id="4081.A0A3Q7HNL5"/>
<reference evidence="1" key="1">
    <citation type="journal article" date="2012" name="Nature">
        <title>The tomato genome sequence provides insights into fleshy fruit evolution.</title>
        <authorList>
            <consortium name="Tomato Genome Consortium"/>
        </authorList>
    </citation>
    <scope>NUCLEOTIDE SEQUENCE [LARGE SCALE GENOMIC DNA]</scope>
    <source>
        <strain evidence="1">cv. Heinz 1706</strain>
    </source>
</reference>
<keyword evidence="2" id="KW-1185">Reference proteome</keyword>
<dbReference type="PANTHER" id="PTHR46856:SF1">
    <property type="entry name" value="PX DOMAIN-CONTAINING PROTEIN EREL1-RELATED"/>
    <property type="match status" value="1"/>
</dbReference>
<organism evidence="1">
    <name type="scientific">Solanum lycopersicum</name>
    <name type="common">Tomato</name>
    <name type="synonym">Lycopersicon esculentum</name>
    <dbReference type="NCBI Taxonomy" id="4081"/>
    <lineage>
        <taxon>Eukaryota</taxon>
        <taxon>Viridiplantae</taxon>
        <taxon>Streptophyta</taxon>
        <taxon>Embryophyta</taxon>
        <taxon>Tracheophyta</taxon>
        <taxon>Spermatophyta</taxon>
        <taxon>Magnoliopsida</taxon>
        <taxon>eudicotyledons</taxon>
        <taxon>Gunneridae</taxon>
        <taxon>Pentapetalae</taxon>
        <taxon>asterids</taxon>
        <taxon>lamiids</taxon>
        <taxon>Solanales</taxon>
        <taxon>Solanaceae</taxon>
        <taxon>Solanoideae</taxon>
        <taxon>Solaneae</taxon>
        <taxon>Solanum</taxon>
        <taxon>Solanum subgen. Lycopersicon</taxon>
    </lineage>
</organism>
<accession>A0A3Q7HNL5</accession>
<proteinExistence type="predicted"/>
<dbReference type="PANTHER" id="PTHR46856">
    <property type="entry name" value="PX DOMAIN-CONTAINING PROTEIN EREL1-RELATED"/>
    <property type="match status" value="1"/>
</dbReference>
<name>A0A3Q7HNL5_SOLLC</name>
<dbReference type="AlphaFoldDB" id="A0A3Q7HNL5"/>
<dbReference type="Gramene" id="Solyc08g042143.1.1">
    <property type="protein sequence ID" value="Solyc08g042143.1.1"/>
    <property type="gene ID" value="Solyc08g042143.1"/>
</dbReference>
<dbReference type="InterPro" id="IPR044588">
    <property type="entry name" value="EREX-like"/>
</dbReference>
<sequence length="212" mass="24387">MDREGLFTHDFMDQMLDSLARKGWYGFLDGYSVWFVIVPKERKRDQLIDLTCESAMQRQISPKHRHDGTSPLPLGMDWSPPPKNWAGRETVWPHDPQTGWSYCVTIPSWVVLAKTTNSDPIVIEFLSPSKVDKSFLLKVNQAYTLQRAEPVTCLYPHYLLSGWEFKDELVVVQGDHFEACCNLQSGLKPFVNSLCIESVMERIIEHADEALR</sequence>
<evidence type="ECO:0000313" key="2">
    <source>
        <dbReference type="Proteomes" id="UP000004994"/>
    </source>
</evidence>
<dbReference type="GO" id="GO:0015031">
    <property type="term" value="P:protein transport"/>
    <property type="evidence" value="ECO:0007669"/>
    <property type="project" value="InterPro"/>
</dbReference>
<reference evidence="1" key="2">
    <citation type="submission" date="2019-01" db="UniProtKB">
        <authorList>
            <consortium name="EnsemblPlants"/>
        </authorList>
    </citation>
    <scope>IDENTIFICATION</scope>
    <source>
        <strain evidence="1">cv. Heinz 1706</strain>
    </source>
</reference>
<protein>
    <submittedName>
        <fullName evidence="1">Uncharacterized protein</fullName>
    </submittedName>
</protein>
<dbReference type="Proteomes" id="UP000004994">
    <property type="component" value="Chromosome 8"/>
</dbReference>
<dbReference type="InParanoid" id="A0A3Q7HNL5"/>
<evidence type="ECO:0000313" key="1">
    <source>
        <dbReference type="EnsemblPlants" id="Solyc08g042143.1.1"/>
    </source>
</evidence>
<dbReference type="EnsemblPlants" id="Solyc08g042143.1.1">
    <property type="protein sequence ID" value="Solyc08g042143.1.1"/>
    <property type="gene ID" value="Solyc08g042143.1"/>
</dbReference>